<protein>
    <submittedName>
        <fullName evidence="1">Uncharacterized protein</fullName>
    </submittedName>
</protein>
<dbReference type="Proteomes" id="UP000198850">
    <property type="component" value="Unassembled WGS sequence"/>
</dbReference>
<reference evidence="1 2" key="1">
    <citation type="submission" date="2016-10" db="EMBL/GenBank/DDBJ databases">
        <authorList>
            <person name="de Groot N.N."/>
        </authorList>
    </citation>
    <scope>NUCLEOTIDE SEQUENCE [LARGE SCALE GENOMIC DNA]</scope>
    <source>
        <strain evidence="1 2">DSM 19033</strain>
    </source>
</reference>
<evidence type="ECO:0000313" key="2">
    <source>
        <dbReference type="Proteomes" id="UP000198850"/>
    </source>
</evidence>
<organism evidence="1 2">
    <name type="scientific">Pedobacter hartonius</name>
    <dbReference type="NCBI Taxonomy" id="425514"/>
    <lineage>
        <taxon>Bacteria</taxon>
        <taxon>Pseudomonadati</taxon>
        <taxon>Bacteroidota</taxon>
        <taxon>Sphingobacteriia</taxon>
        <taxon>Sphingobacteriales</taxon>
        <taxon>Sphingobacteriaceae</taxon>
        <taxon>Pedobacter</taxon>
    </lineage>
</organism>
<dbReference type="EMBL" id="FNRA01000002">
    <property type="protein sequence ID" value="SEA25433.1"/>
    <property type="molecule type" value="Genomic_DNA"/>
</dbReference>
<sequence>MIYYSGAFNDLNYQFVLKIDNVLQENSGKDGWNF</sequence>
<dbReference type="AlphaFoldDB" id="A0A1H3ZNX3"/>
<gene>
    <name evidence="1" type="ORF">SAMN05443550_102436</name>
</gene>
<evidence type="ECO:0000313" key="1">
    <source>
        <dbReference type="EMBL" id="SEA25433.1"/>
    </source>
</evidence>
<dbReference type="STRING" id="425514.SAMN05443550_102436"/>
<accession>A0A1H3ZNX3</accession>
<proteinExistence type="predicted"/>
<name>A0A1H3ZNX3_9SPHI</name>
<keyword evidence="2" id="KW-1185">Reference proteome</keyword>